<feature type="transmembrane region" description="Helical" evidence="1">
    <location>
        <begin position="72"/>
        <end position="93"/>
    </location>
</feature>
<accession>A0A8D8KKE6</accession>
<dbReference type="AlphaFoldDB" id="A0A8D8KKE6"/>
<evidence type="ECO:0000256" key="1">
    <source>
        <dbReference type="SAM" id="Phobius"/>
    </source>
</evidence>
<keyword evidence="1" id="KW-1133">Transmembrane helix</keyword>
<organism evidence="2">
    <name type="scientific">Culex pipiens</name>
    <name type="common">House mosquito</name>
    <dbReference type="NCBI Taxonomy" id="7175"/>
    <lineage>
        <taxon>Eukaryota</taxon>
        <taxon>Metazoa</taxon>
        <taxon>Ecdysozoa</taxon>
        <taxon>Arthropoda</taxon>
        <taxon>Hexapoda</taxon>
        <taxon>Insecta</taxon>
        <taxon>Pterygota</taxon>
        <taxon>Neoptera</taxon>
        <taxon>Endopterygota</taxon>
        <taxon>Diptera</taxon>
        <taxon>Nematocera</taxon>
        <taxon>Culicoidea</taxon>
        <taxon>Culicidae</taxon>
        <taxon>Culicinae</taxon>
        <taxon>Culicini</taxon>
        <taxon>Culex</taxon>
        <taxon>Culex</taxon>
    </lineage>
</organism>
<keyword evidence="1" id="KW-0472">Membrane</keyword>
<reference evidence="2" key="1">
    <citation type="submission" date="2021-05" db="EMBL/GenBank/DDBJ databases">
        <authorList>
            <person name="Alioto T."/>
            <person name="Alioto T."/>
            <person name="Gomez Garrido J."/>
        </authorList>
    </citation>
    <scope>NUCLEOTIDE SEQUENCE</scope>
</reference>
<dbReference type="EMBL" id="HBUE01322133">
    <property type="protein sequence ID" value="CAG6588751.1"/>
    <property type="molecule type" value="Transcribed_RNA"/>
</dbReference>
<protein>
    <submittedName>
        <fullName evidence="2">(northern house mosquito) hypothetical protein</fullName>
    </submittedName>
</protein>
<feature type="transmembrane region" description="Helical" evidence="1">
    <location>
        <begin position="12"/>
        <end position="31"/>
    </location>
</feature>
<sequence>MVGGSPPPCEKQGVRSAAEWVLSALGWFLLFRTSRRMLTWVVVTYWSSGRNRERVSPRNPMGKAVHRREAQWLRVGGSGLPSTLVVCVCVFFGGRLENHTDEF</sequence>
<proteinExistence type="predicted"/>
<name>A0A8D8KKE6_CULPI</name>
<dbReference type="EMBL" id="HBUE01084588">
    <property type="protein sequence ID" value="CAG6479165.1"/>
    <property type="molecule type" value="Transcribed_RNA"/>
</dbReference>
<evidence type="ECO:0000313" key="2">
    <source>
        <dbReference type="EMBL" id="CAG6588751.1"/>
    </source>
</evidence>
<keyword evidence="1" id="KW-0812">Transmembrane</keyword>